<accession>A0A917VTH8</accession>
<keyword evidence="1" id="KW-0223">Dioxygenase</keyword>
<protein>
    <recommendedName>
        <fullName evidence="8">Cupin domain-containing protein</fullName>
    </recommendedName>
</protein>
<dbReference type="InterPro" id="IPR047183">
    <property type="entry name" value="GDO-like"/>
</dbReference>
<dbReference type="RefSeq" id="WP_062997743.1">
    <property type="nucleotide sequence ID" value="NZ_BMMH01000005.1"/>
</dbReference>
<dbReference type="EMBL" id="BMMH01000005">
    <property type="protein sequence ID" value="GGL12630.1"/>
    <property type="molecule type" value="Genomic_DNA"/>
</dbReference>
<reference evidence="6" key="2">
    <citation type="submission" date="2020-09" db="EMBL/GenBank/DDBJ databases">
        <authorList>
            <person name="Sun Q."/>
            <person name="Zhou Y."/>
        </authorList>
    </citation>
    <scope>NUCLEOTIDE SEQUENCE</scope>
    <source>
        <strain evidence="6">CGMCC 4.3508</strain>
    </source>
</reference>
<dbReference type="PANTHER" id="PTHR41517:SF1">
    <property type="entry name" value="CUPIN"/>
    <property type="match status" value="1"/>
</dbReference>
<evidence type="ECO:0000259" key="4">
    <source>
        <dbReference type="Pfam" id="PF02311"/>
    </source>
</evidence>
<sequence length="302" mass="32936">MTSGNPQRSSDAARARAQFYTPRIAFDRPVPEIAATAFTDERDRAFAPAAPTGFVVLDRSGLLGTEWPATTPTLLARYLVLHEGQDFESHLFSSGEVYYVLRGTGRTHSAGETVRWGPGDVFCLGGGARCEHEADSPAVLLLITDEPALSYLRVRPVEPGPETIHPTVFDADRIERCLREVHARGGAQRSAGKSVIFLTELMAGRRVTTPTILASVNTLEPGGDQRAHRHSSVALTLSIAGDGVYSMVDGRRIDWQPDVVMVTPPGAVHSHHNRGTGLMRSFVVQDTALHTELRTTGFRWTE</sequence>
<feature type="domain" description="AraC-type arabinose-binding/dimerisation" evidence="4">
    <location>
        <begin position="83"/>
        <end position="185"/>
    </location>
</feature>
<reference evidence="6" key="1">
    <citation type="journal article" date="2014" name="Int. J. Syst. Evol. Microbiol.">
        <title>Complete genome sequence of Corynebacterium casei LMG S-19264T (=DSM 44701T), isolated from a smear-ripened cheese.</title>
        <authorList>
            <consortium name="US DOE Joint Genome Institute (JGI-PGF)"/>
            <person name="Walter F."/>
            <person name="Albersmeier A."/>
            <person name="Kalinowski J."/>
            <person name="Ruckert C."/>
        </authorList>
    </citation>
    <scope>NUCLEOTIDE SEQUENCE</scope>
    <source>
        <strain evidence="6">CGMCC 4.3508</strain>
    </source>
</reference>
<dbReference type="AlphaFoldDB" id="A0A917VTH8"/>
<proteinExistence type="predicted"/>
<evidence type="ECO:0000256" key="2">
    <source>
        <dbReference type="ARBA" id="ARBA00023002"/>
    </source>
</evidence>
<dbReference type="SUPFAM" id="SSF51182">
    <property type="entry name" value="RmlC-like cupins"/>
    <property type="match status" value="1"/>
</dbReference>
<dbReference type="GO" id="GO:0051213">
    <property type="term" value="F:dioxygenase activity"/>
    <property type="evidence" value="ECO:0007669"/>
    <property type="project" value="UniProtKB-KW"/>
</dbReference>
<gene>
    <name evidence="6" type="ORF">GCM10011588_28830</name>
</gene>
<dbReference type="InterPro" id="IPR013096">
    <property type="entry name" value="Cupin_2"/>
</dbReference>
<dbReference type="InterPro" id="IPR014710">
    <property type="entry name" value="RmlC-like_jellyroll"/>
</dbReference>
<dbReference type="GO" id="GO:0003677">
    <property type="term" value="F:DNA binding"/>
    <property type="evidence" value="ECO:0007669"/>
    <property type="project" value="UniProtKB-KW"/>
</dbReference>
<evidence type="ECO:0000313" key="7">
    <source>
        <dbReference type="Proteomes" id="UP000638263"/>
    </source>
</evidence>
<evidence type="ECO:0000313" key="6">
    <source>
        <dbReference type="EMBL" id="GGL12630.1"/>
    </source>
</evidence>
<dbReference type="InterPro" id="IPR011051">
    <property type="entry name" value="RmlC_Cupin_sf"/>
</dbReference>
<dbReference type="Pfam" id="PF07883">
    <property type="entry name" value="Cupin_2"/>
    <property type="match status" value="1"/>
</dbReference>
<feature type="domain" description="Cupin type-2" evidence="5">
    <location>
        <begin position="218"/>
        <end position="283"/>
    </location>
</feature>
<evidence type="ECO:0008006" key="8">
    <source>
        <dbReference type="Google" id="ProtNLM"/>
    </source>
</evidence>
<organism evidence="6 7">
    <name type="scientific">Nocardia jinanensis</name>
    <dbReference type="NCBI Taxonomy" id="382504"/>
    <lineage>
        <taxon>Bacteria</taxon>
        <taxon>Bacillati</taxon>
        <taxon>Actinomycetota</taxon>
        <taxon>Actinomycetes</taxon>
        <taxon>Mycobacteriales</taxon>
        <taxon>Nocardiaceae</taxon>
        <taxon>Nocardia</taxon>
    </lineage>
</organism>
<keyword evidence="3" id="KW-0238">DNA-binding</keyword>
<evidence type="ECO:0000256" key="1">
    <source>
        <dbReference type="ARBA" id="ARBA00022964"/>
    </source>
</evidence>
<keyword evidence="7" id="KW-1185">Reference proteome</keyword>
<comment type="caution">
    <text evidence="6">The sequence shown here is derived from an EMBL/GenBank/DDBJ whole genome shotgun (WGS) entry which is preliminary data.</text>
</comment>
<name>A0A917VTH8_9NOCA</name>
<dbReference type="Pfam" id="PF02311">
    <property type="entry name" value="AraC_binding"/>
    <property type="match status" value="1"/>
</dbReference>
<dbReference type="PANTHER" id="PTHR41517">
    <property type="entry name" value="1,2-DIOXYGENASE PROTEIN-RELATED"/>
    <property type="match status" value="1"/>
</dbReference>
<dbReference type="InterPro" id="IPR003313">
    <property type="entry name" value="AraC-bd"/>
</dbReference>
<evidence type="ECO:0000259" key="5">
    <source>
        <dbReference type="Pfam" id="PF07883"/>
    </source>
</evidence>
<keyword evidence="2" id="KW-0560">Oxidoreductase</keyword>
<dbReference type="Gene3D" id="2.60.120.10">
    <property type="entry name" value="Jelly Rolls"/>
    <property type="match status" value="2"/>
</dbReference>
<evidence type="ECO:0000256" key="3">
    <source>
        <dbReference type="ARBA" id="ARBA00023125"/>
    </source>
</evidence>
<dbReference type="GO" id="GO:0006355">
    <property type="term" value="P:regulation of DNA-templated transcription"/>
    <property type="evidence" value="ECO:0007669"/>
    <property type="project" value="InterPro"/>
</dbReference>
<dbReference type="Proteomes" id="UP000638263">
    <property type="component" value="Unassembled WGS sequence"/>
</dbReference>